<dbReference type="Proteomes" id="UP000092600">
    <property type="component" value="Unassembled WGS sequence"/>
</dbReference>
<feature type="region of interest" description="Disordered" evidence="1">
    <location>
        <begin position="29"/>
        <end position="136"/>
    </location>
</feature>
<evidence type="ECO:0000313" key="2">
    <source>
        <dbReference type="EMBL" id="OAY63530.1"/>
    </source>
</evidence>
<accession>A0A199UG33</accession>
<organism evidence="2 3">
    <name type="scientific">Ananas comosus</name>
    <name type="common">Pineapple</name>
    <name type="synonym">Ananas ananas</name>
    <dbReference type="NCBI Taxonomy" id="4615"/>
    <lineage>
        <taxon>Eukaryota</taxon>
        <taxon>Viridiplantae</taxon>
        <taxon>Streptophyta</taxon>
        <taxon>Embryophyta</taxon>
        <taxon>Tracheophyta</taxon>
        <taxon>Spermatophyta</taxon>
        <taxon>Magnoliopsida</taxon>
        <taxon>Liliopsida</taxon>
        <taxon>Poales</taxon>
        <taxon>Bromeliaceae</taxon>
        <taxon>Bromelioideae</taxon>
        <taxon>Ananas</taxon>
    </lineage>
</organism>
<dbReference type="EMBL" id="LSRQ01008337">
    <property type="protein sequence ID" value="OAY63530.1"/>
    <property type="molecule type" value="Genomic_DNA"/>
</dbReference>
<dbReference type="AlphaFoldDB" id="A0A199UG33"/>
<proteinExistence type="predicted"/>
<feature type="compositionally biased region" description="Acidic residues" evidence="1">
    <location>
        <begin position="87"/>
        <end position="97"/>
    </location>
</feature>
<gene>
    <name evidence="2" type="ORF">ACMD2_00580</name>
</gene>
<sequence>MASVEAPKRSAVRSRAPLKLQALRSLPLNFRFTSGGSPSMAEGEKREVGIDLGALEEEEGENGGVEENEESPYSSKTTSREARPVEEAEEEEEEEGSVDSAVAARSPAALPSQVESRWGDTSSYCAKKVSHSSIHI</sequence>
<dbReference type="STRING" id="4615.A0A199UG33"/>
<evidence type="ECO:0000313" key="3">
    <source>
        <dbReference type="Proteomes" id="UP000092600"/>
    </source>
</evidence>
<protein>
    <submittedName>
        <fullName evidence="2">Uncharacterized protein</fullName>
    </submittedName>
</protein>
<reference evidence="2 3" key="1">
    <citation type="journal article" date="2016" name="DNA Res.">
        <title>The draft genome of MD-2 pineapple using hybrid error correction of long reads.</title>
        <authorList>
            <person name="Redwan R.M."/>
            <person name="Saidin A."/>
            <person name="Kumar S.V."/>
        </authorList>
    </citation>
    <scope>NUCLEOTIDE SEQUENCE [LARGE SCALE GENOMIC DNA]</scope>
    <source>
        <strain evidence="3">cv. MD2</strain>
        <tissue evidence="2">Leaf</tissue>
    </source>
</reference>
<comment type="caution">
    <text evidence="2">The sequence shown here is derived from an EMBL/GenBank/DDBJ whole genome shotgun (WGS) entry which is preliminary data.</text>
</comment>
<name>A0A199UG33_ANACO</name>
<feature type="compositionally biased region" description="Acidic residues" evidence="1">
    <location>
        <begin position="54"/>
        <end position="70"/>
    </location>
</feature>
<evidence type="ECO:0000256" key="1">
    <source>
        <dbReference type="SAM" id="MobiDB-lite"/>
    </source>
</evidence>
<feature type="compositionally biased region" description="Polar residues" evidence="1">
    <location>
        <begin position="113"/>
        <end position="124"/>
    </location>
</feature>